<dbReference type="InterPro" id="IPR000832">
    <property type="entry name" value="GPCR_2_secretin-like"/>
</dbReference>
<dbReference type="InterPro" id="IPR017981">
    <property type="entry name" value="GPCR_2-like_7TM"/>
</dbReference>
<keyword evidence="4 6" id="KW-0472">Membrane</keyword>
<evidence type="ECO:0000256" key="2">
    <source>
        <dbReference type="ARBA" id="ARBA00022692"/>
    </source>
</evidence>
<proteinExistence type="predicted"/>
<name>A0AAQ4FFL9_AMBAM</name>
<feature type="compositionally biased region" description="Basic and acidic residues" evidence="5">
    <location>
        <begin position="203"/>
        <end position="216"/>
    </location>
</feature>
<evidence type="ECO:0000313" key="8">
    <source>
        <dbReference type="EMBL" id="KAK8785970.1"/>
    </source>
</evidence>
<feature type="compositionally biased region" description="Basic and acidic residues" evidence="5">
    <location>
        <begin position="173"/>
        <end position="186"/>
    </location>
</feature>
<sequence>MTCPFSPRRVGRKWFKSTLVLVPLFGAHYAFLLGMSLAAAGDMLELVWLYIDQLFSSFQGFVVALLYCFLNGEVQTELRKLIQRWRCDRRGPGRGDKQLQHRHSLFTQSVTFLSRGRSSIQSLHSVDKREGATKSPSPNSAMKARSSQRLLSNADQLDTPTVKRMTSVEEYQDSPRKERAGQEERTPGSQRKFNGGVSAQWDSPEHDHVDTSKDNLLEGVMQRETCL</sequence>
<dbReference type="PROSITE" id="PS00650">
    <property type="entry name" value="G_PROTEIN_RECEP_F2_2"/>
    <property type="match status" value="1"/>
</dbReference>
<feature type="domain" description="G-protein coupled receptors family 2 profile 2" evidence="7">
    <location>
        <begin position="1"/>
        <end position="71"/>
    </location>
</feature>
<dbReference type="AlphaFoldDB" id="A0AAQ4FFL9"/>
<evidence type="ECO:0000256" key="4">
    <source>
        <dbReference type="ARBA" id="ARBA00023136"/>
    </source>
</evidence>
<evidence type="ECO:0000256" key="5">
    <source>
        <dbReference type="SAM" id="MobiDB-lite"/>
    </source>
</evidence>
<feature type="transmembrane region" description="Helical" evidence="6">
    <location>
        <begin position="20"/>
        <end position="41"/>
    </location>
</feature>
<keyword evidence="3 6" id="KW-1133">Transmembrane helix</keyword>
<dbReference type="EMBL" id="JARKHS020003164">
    <property type="protein sequence ID" value="KAK8785970.1"/>
    <property type="molecule type" value="Genomic_DNA"/>
</dbReference>
<reference evidence="8 9" key="1">
    <citation type="journal article" date="2023" name="Arcadia Sci">
        <title>De novo assembly of a long-read Amblyomma americanum tick genome.</title>
        <authorList>
            <person name="Chou S."/>
            <person name="Poskanzer K.E."/>
            <person name="Rollins M."/>
            <person name="Thuy-Boun P.S."/>
        </authorList>
    </citation>
    <scope>NUCLEOTIDE SEQUENCE [LARGE SCALE GENOMIC DNA]</scope>
    <source>
        <strain evidence="8">F_SG_1</strain>
        <tissue evidence="8">Salivary glands</tissue>
    </source>
</reference>
<accession>A0AAQ4FFL9</accession>
<dbReference type="GO" id="GO:0007166">
    <property type="term" value="P:cell surface receptor signaling pathway"/>
    <property type="evidence" value="ECO:0007669"/>
    <property type="project" value="InterPro"/>
</dbReference>
<dbReference type="GO" id="GO:0017046">
    <property type="term" value="F:peptide hormone binding"/>
    <property type="evidence" value="ECO:0007669"/>
    <property type="project" value="TreeGrafter"/>
</dbReference>
<feature type="compositionally biased region" description="Polar residues" evidence="5">
    <location>
        <begin position="134"/>
        <end position="159"/>
    </location>
</feature>
<dbReference type="PANTHER" id="PTHR45620">
    <property type="entry name" value="PDF RECEPTOR-LIKE PROTEIN-RELATED"/>
    <property type="match status" value="1"/>
</dbReference>
<keyword evidence="2 6" id="KW-0812">Transmembrane</keyword>
<dbReference type="GO" id="GO:0005886">
    <property type="term" value="C:plasma membrane"/>
    <property type="evidence" value="ECO:0007669"/>
    <property type="project" value="TreeGrafter"/>
</dbReference>
<evidence type="ECO:0000313" key="9">
    <source>
        <dbReference type="Proteomes" id="UP001321473"/>
    </source>
</evidence>
<dbReference type="InterPro" id="IPR017983">
    <property type="entry name" value="GPCR_2_secretin-like_CS"/>
</dbReference>
<evidence type="ECO:0000256" key="6">
    <source>
        <dbReference type="SAM" id="Phobius"/>
    </source>
</evidence>
<dbReference type="InterPro" id="IPR050332">
    <property type="entry name" value="GPCR_2"/>
</dbReference>
<dbReference type="GO" id="GO:0007188">
    <property type="term" value="P:adenylate cyclase-modulating G protein-coupled receptor signaling pathway"/>
    <property type="evidence" value="ECO:0007669"/>
    <property type="project" value="TreeGrafter"/>
</dbReference>
<comment type="subcellular location">
    <subcellularLocation>
        <location evidence="1">Membrane</location>
        <topology evidence="1">Multi-pass membrane protein</topology>
    </subcellularLocation>
</comment>
<dbReference type="PROSITE" id="PS50261">
    <property type="entry name" value="G_PROTEIN_RECEP_F2_4"/>
    <property type="match status" value="1"/>
</dbReference>
<organism evidence="8 9">
    <name type="scientific">Amblyomma americanum</name>
    <name type="common">Lone star tick</name>
    <dbReference type="NCBI Taxonomy" id="6943"/>
    <lineage>
        <taxon>Eukaryota</taxon>
        <taxon>Metazoa</taxon>
        <taxon>Ecdysozoa</taxon>
        <taxon>Arthropoda</taxon>
        <taxon>Chelicerata</taxon>
        <taxon>Arachnida</taxon>
        <taxon>Acari</taxon>
        <taxon>Parasitiformes</taxon>
        <taxon>Ixodida</taxon>
        <taxon>Ixodoidea</taxon>
        <taxon>Ixodidae</taxon>
        <taxon>Amblyomminae</taxon>
        <taxon>Amblyomma</taxon>
    </lineage>
</organism>
<protein>
    <recommendedName>
        <fullName evidence="7">G-protein coupled receptors family 2 profile 2 domain-containing protein</fullName>
    </recommendedName>
</protein>
<dbReference type="PRINTS" id="PR00249">
    <property type="entry name" value="GPCRSECRETIN"/>
</dbReference>
<keyword evidence="9" id="KW-1185">Reference proteome</keyword>
<evidence type="ECO:0000259" key="7">
    <source>
        <dbReference type="PROSITE" id="PS50261"/>
    </source>
</evidence>
<dbReference type="Pfam" id="PF00002">
    <property type="entry name" value="7tm_2"/>
    <property type="match status" value="1"/>
</dbReference>
<comment type="caution">
    <text evidence="8">The sequence shown here is derived from an EMBL/GenBank/DDBJ whole genome shotgun (WGS) entry which is preliminary data.</text>
</comment>
<feature type="region of interest" description="Disordered" evidence="5">
    <location>
        <begin position="121"/>
        <end position="227"/>
    </location>
</feature>
<evidence type="ECO:0000256" key="3">
    <source>
        <dbReference type="ARBA" id="ARBA00022989"/>
    </source>
</evidence>
<feature type="transmembrane region" description="Helical" evidence="6">
    <location>
        <begin position="47"/>
        <end position="70"/>
    </location>
</feature>
<dbReference type="Proteomes" id="UP001321473">
    <property type="component" value="Unassembled WGS sequence"/>
</dbReference>
<dbReference type="Gene3D" id="1.20.1070.10">
    <property type="entry name" value="Rhodopsin 7-helix transmembrane proteins"/>
    <property type="match status" value="1"/>
</dbReference>
<dbReference type="PANTHER" id="PTHR45620:SF1">
    <property type="entry name" value="G-PROTEIN COUPLED RECEPTORS FAMILY 2 PROFILE 2 DOMAIN-CONTAINING PROTEIN"/>
    <property type="match status" value="1"/>
</dbReference>
<evidence type="ECO:0000256" key="1">
    <source>
        <dbReference type="ARBA" id="ARBA00004141"/>
    </source>
</evidence>
<gene>
    <name evidence="8" type="ORF">V5799_007665</name>
</gene>
<dbReference type="GO" id="GO:0008528">
    <property type="term" value="F:G protein-coupled peptide receptor activity"/>
    <property type="evidence" value="ECO:0007669"/>
    <property type="project" value="TreeGrafter"/>
</dbReference>